<dbReference type="AlphaFoldDB" id="A0ABD3NL17"/>
<comment type="caution">
    <text evidence="2">The sequence shown here is derived from an EMBL/GenBank/DDBJ whole genome shotgun (WGS) entry which is preliminary data.</text>
</comment>
<dbReference type="EMBL" id="JALLPJ020001163">
    <property type="protein sequence ID" value="KAL3775221.1"/>
    <property type="molecule type" value="Genomic_DNA"/>
</dbReference>
<feature type="compositionally biased region" description="Polar residues" evidence="1">
    <location>
        <begin position="736"/>
        <end position="747"/>
    </location>
</feature>
<keyword evidence="3" id="KW-1185">Reference proteome</keyword>
<reference evidence="2 3" key="1">
    <citation type="submission" date="2024-10" db="EMBL/GenBank/DDBJ databases">
        <title>Updated reference genomes for cyclostephanoid diatoms.</title>
        <authorList>
            <person name="Roberts W.R."/>
            <person name="Alverson A.J."/>
        </authorList>
    </citation>
    <scope>NUCLEOTIDE SEQUENCE [LARGE SCALE GENOMIC DNA]</scope>
    <source>
        <strain evidence="2 3">AJA010-31</strain>
    </source>
</reference>
<organism evidence="2 3">
    <name type="scientific">Cyclotella atomus</name>
    <dbReference type="NCBI Taxonomy" id="382360"/>
    <lineage>
        <taxon>Eukaryota</taxon>
        <taxon>Sar</taxon>
        <taxon>Stramenopiles</taxon>
        <taxon>Ochrophyta</taxon>
        <taxon>Bacillariophyta</taxon>
        <taxon>Coscinodiscophyceae</taxon>
        <taxon>Thalassiosirophycidae</taxon>
        <taxon>Stephanodiscales</taxon>
        <taxon>Stephanodiscaceae</taxon>
        <taxon>Cyclotella</taxon>
    </lineage>
</organism>
<evidence type="ECO:0000256" key="1">
    <source>
        <dbReference type="SAM" id="MobiDB-lite"/>
    </source>
</evidence>
<feature type="compositionally biased region" description="Basic and acidic residues" evidence="1">
    <location>
        <begin position="725"/>
        <end position="735"/>
    </location>
</feature>
<evidence type="ECO:0000313" key="3">
    <source>
        <dbReference type="Proteomes" id="UP001530400"/>
    </source>
</evidence>
<feature type="compositionally biased region" description="Acidic residues" evidence="1">
    <location>
        <begin position="227"/>
        <end position="244"/>
    </location>
</feature>
<gene>
    <name evidence="2" type="ORF">ACHAWO_007893</name>
</gene>
<proteinExistence type="predicted"/>
<feature type="region of interest" description="Disordered" evidence="1">
    <location>
        <begin position="224"/>
        <end position="244"/>
    </location>
</feature>
<dbReference type="Proteomes" id="UP001530400">
    <property type="component" value="Unassembled WGS sequence"/>
</dbReference>
<feature type="region of interest" description="Disordered" evidence="1">
    <location>
        <begin position="725"/>
        <end position="759"/>
    </location>
</feature>
<sequence length="814" mass="88421">MKLSTVVPALQLATAATAAHADPGLVDFGRSLHLGNAPVERLRQSSAKSSKVFFVEEEVEVAAELASQIASSVAGKTGKTGFKVLASKASISDASMPYLGFQAVKSAKATKVLKPRADMSFGFVLSKSSKEMDDLSYEYADVAVLSKSSKTMEIMSYDFGGVESKSSKTDSMSVDFAGSFAVMGSMDFNIVDDYVTSPTAFPSGSTADDKLDDSLDDTLEYNAVDEWNNESEHEEWNDEGDRQDEDDTLLTEVDNSLDSFGRLVFEYLSQCSDANLYTESCLASTTIYYLTSFDISEGEAGPINATRALSTTPVIGASRARFLQSLNEDECTSPDIEEAFLNFILSSSRAQCEGTGNSVSDAEFDSAFTGFSTIFDSEPCWTSLCDESSDPSDLFFKILFAEAARCAGVDTSFIPECVLADVFDVIFNSDDTGVARVRRSLAKESQSSTCEQPTAAELSYFVSFLLMEAEQSCTSNNSNSDADLDSIFKALVSIFGASDCWGVTECGDDAITDDWMTPVVQMDGTFCNLGLVNASSTRTIDLSYYYFMETASTSEEDAVSSIEAIEQAFVTYVCSWERRRSLEDTALSFEIDILAVDSNPLDTISSKYYCKPTASGANECFVIEGTLSVIIPSSQDESLDDDLMTYLYTYELENTLRSMNVEDPNVVHLEYIGSDASYLASSANVNAASASQDTSTFTSIAIGIGSALAVVGALIATKNVRKTEDPIHPDEKVDDGSQTADLTYSNSLDDRSEVSSISPTHRYCPEKAAVVRNSMTKHFVLAEEEEANWQRLGITPTREHQLEVFEEVTDEQSV</sequence>
<accession>A0ABD3NL17</accession>
<name>A0ABD3NL17_9STRA</name>
<protein>
    <submittedName>
        <fullName evidence="2">Uncharacterized protein</fullName>
    </submittedName>
</protein>
<evidence type="ECO:0000313" key="2">
    <source>
        <dbReference type="EMBL" id="KAL3775221.1"/>
    </source>
</evidence>